<keyword evidence="6" id="KW-1185">Reference proteome</keyword>
<gene>
    <name evidence="3" type="ORF">DSM100688_1380</name>
    <name evidence="4" type="ORF">GFD24_09205</name>
</gene>
<feature type="transmembrane region" description="Helical" evidence="2">
    <location>
        <begin position="240"/>
        <end position="260"/>
    </location>
</feature>
<evidence type="ECO:0000256" key="2">
    <source>
        <dbReference type="SAM" id="Phobius"/>
    </source>
</evidence>
<dbReference type="Proteomes" id="UP000469943">
    <property type="component" value="Unassembled WGS sequence"/>
</dbReference>
<dbReference type="AlphaFoldDB" id="A0A6L4WZL2"/>
<evidence type="ECO:0000313" key="6">
    <source>
        <dbReference type="Proteomes" id="UP000482084"/>
    </source>
</evidence>
<evidence type="ECO:0000313" key="4">
    <source>
        <dbReference type="EMBL" id="NEG72374.1"/>
    </source>
</evidence>
<feature type="compositionally biased region" description="Low complexity" evidence="1">
    <location>
        <begin position="216"/>
        <end position="237"/>
    </location>
</feature>
<accession>A0A6L4WZL2</accession>
<protein>
    <submittedName>
        <fullName evidence="3">Surface-anchored protein</fullName>
    </submittedName>
</protein>
<dbReference type="RefSeq" id="WP_152358460.1">
    <property type="nucleotide sequence ID" value="NZ_WBSM01000007.1"/>
</dbReference>
<dbReference type="EMBL" id="WHZX01000007">
    <property type="protein sequence ID" value="NEG72374.1"/>
    <property type="molecule type" value="Genomic_DNA"/>
</dbReference>
<name>A0A6L4WZL2_9BIFI</name>
<feature type="region of interest" description="Disordered" evidence="1">
    <location>
        <begin position="177"/>
        <end position="237"/>
    </location>
</feature>
<evidence type="ECO:0000256" key="1">
    <source>
        <dbReference type="SAM" id="MobiDB-lite"/>
    </source>
</evidence>
<dbReference type="GO" id="GO:0005975">
    <property type="term" value="P:carbohydrate metabolic process"/>
    <property type="evidence" value="ECO:0007669"/>
    <property type="project" value="UniProtKB-ARBA"/>
</dbReference>
<evidence type="ECO:0000313" key="3">
    <source>
        <dbReference type="EMBL" id="KAB8287594.1"/>
    </source>
</evidence>
<keyword evidence="2" id="KW-0812">Transmembrane</keyword>
<dbReference type="InterPro" id="IPR013783">
    <property type="entry name" value="Ig-like_fold"/>
</dbReference>
<keyword evidence="2" id="KW-0472">Membrane</keyword>
<evidence type="ECO:0000313" key="5">
    <source>
        <dbReference type="Proteomes" id="UP000469943"/>
    </source>
</evidence>
<reference evidence="3 6" key="2">
    <citation type="submission" date="2019-10" db="EMBL/GenBank/DDBJ databases">
        <title>Characterization of the phylogenetic diversity of two novel species belonging to the genus Bifidobacterium: Bifidobacterium cebidarum sp. nov. and Bifidobacterium leontopitheci sp. nov.</title>
        <authorList>
            <person name="Lugli G.A."/>
            <person name="Duranti S."/>
            <person name="Milani C."/>
            <person name="Turroni F."/>
            <person name="Ventura M."/>
        </authorList>
    </citation>
    <scope>NUCLEOTIDE SEQUENCE [LARGE SCALE GENOMIC DNA]</scope>
    <source>
        <strain evidence="3 6">DSM 100688</strain>
    </source>
</reference>
<organism evidence="3 6">
    <name type="scientific">Bifidobacterium ramosum</name>
    <dbReference type="NCBI Taxonomy" id="1798158"/>
    <lineage>
        <taxon>Bacteria</taxon>
        <taxon>Bacillati</taxon>
        <taxon>Actinomycetota</taxon>
        <taxon>Actinomycetes</taxon>
        <taxon>Bifidobacteriales</taxon>
        <taxon>Bifidobacteriaceae</taxon>
        <taxon>Bifidobacterium</taxon>
    </lineage>
</organism>
<dbReference type="EMBL" id="WBSM01000007">
    <property type="protein sequence ID" value="KAB8287594.1"/>
    <property type="molecule type" value="Genomic_DNA"/>
</dbReference>
<proteinExistence type="predicted"/>
<keyword evidence="2" id="KW-1133">Transmembrane helix</keyword>
<comment type="caution">
    <text evidence="3">The sequence shown here is derived from an EMBL/GenBank/DDBJ whole genome shotgun (WGS) entry which is preliminary data.</text>
</comment>
<sequence>MAEMRNGQRGIAARLCGVLLAIVTALSMLIFVIIAAPVRVAQAAPVGSITIDAQWDRGADGQTALAGDTYAIVRIASAELDADTGAIRAFHTLKPFSSFDRDWAKLTSSELNAAAKQLDAYVTKHRQYAETGVTDGAGRTYFTDLDAGIYLIARTAVASANQRYDCDPFLVAVPETNSGTPTYAVTAEPKFSDNGGITPPNPNPSPNPSPEPNNPSEPSKPTQPTTPGSQSTPKTPANTGAAVSVIALAAIALTVTALIIRDLRRGRQSSGSSMNSRHTVSRN</sequence>
<dbReference type="OrthoDB" id="3233349at2"/>
<dbReference type="Gene3D" id="2.60.40.10">
    <property type="entry name" value="Immunoglobulins"/>
    <property type="match status" value="1"/>
</dbReference>
<dbReference type="Proteomes" id="UP000482084">
    <property type="component" value="Unassembled WGS sequence"/>
</dbReference>
<reference evidence="4 5" key="1">
    <citation type="submission" date="2019-10" db="EMBL/GenBank/DDBJ databases">
        <title>Bifidobacterium from non-human primates.</title>
        <authorList>
            <person name="Modesto M."/>
        </authorList>
    </citation>
    <scope>NUCLEOTIDE SEQUENCE [LARGE SCALE GENOMIC DNA]</scope>
    <source>
        <strain evidence="4 5">TREM</strain>
    </source>
</reference>
<feature type="compositionally biased region" description="Pro residues" evidence="1">
    <location>
        <begin position="199"/>
        <end position="215"/>
    </location>
</feature>